<gene>
    <name evidence="2" type="ORF">S06H3_54752</name>
</gene>
<dbReference type="AlphaFoldDB" id="X1RCH0"/>
<dbReference type="Gene3D" id="2.60.120.1200">
    <property type="match status" value="1"/>
</dbReference>
<protein>
    <recommendedName>
        <fullName evidence="1">Beta-porphyranase A C-terminal domain-containing protein</fullName>
    </recommendedName>
</protein>
<organism evidence="2">
    <name type="scientific">marine sediment metagenome</name>
    <dbReference type="NCBI Taxonomy" id="412755"/>
    <lineage>
        <taxon>unclassified sequences</taxon>
        <taxon>metagenomes</taxon>
        <taxon>ecological metagenomes</taxon>
    </lineage>
</organism>
<dbReference type="EMBL" id="BARV01035052">
    <property type="protein sequence ID" value="GAI53284.1"/>
    <property type="molecule type" value="Genomic_DNA"/>
</dbReference>
<accession>X1RCH0</accession>
<dbReference type="Pfam" id="PF18040">
    <property type="entry name" value="BPA_C"/>
    <property type="match status" value="1"/>
</dbReference>
<dbReference type="InterPro" id="IPR041224">
    <property type="entry name" value="BPA_C"/>
</dbReference>
<feature type="domain" description="Beta-porphyranase A C-terminal" evidence="1">
    <location>
        <begin position="14"/>
        <end position="105"/>
    </location>
</feature>
<evidence type="ECO:0000313" key="2">
    <source>
        <dbReference type="EMBL" id="GAI53284.1"/>
    </source>
</evidence>
<comment type="caution">
    <text evidence="2">The sequence shown here is derived from an EMBL/GenBank/DDBJ whole genome shotgun (WGS) entry which is preliminary data.</text>
</comment>
<reference evidence="2" key="1">
    <citation type="journal article" date="2014" name="Front. Microbiol.">
        <title>High frequency of phylogenetically diverse reductive dehalogenase-homologous genes in deep subseafloor sedimentary metagenomes.</title>
        <authorList>
            <person name="Kawai M."/>
            <person name="Futagami T."/>
            <person name="Toyoda A."/>
            <person name="Takaki Y."/>
            <person name="Nishi S."/>
            <person name="Hori S."/>
            <person name="Arai W."/>
            <person name="Tsubouchi T."/>
            <person name="Morono Y."/>
            <person name="Uchiyama I."/>
            <person name="Ito T."/>
            <person name="Fujiyama A."/>
            <person name="Inagaki F."/>
            <person name="Takami H."/>
        </authorList>
    </citation>
    <scope>NUCLEOTIDE SEQUENCE</scope>
    <source>
        <strain evidence="2">Expedition CK06-06</strain>
    </source>
</reference>
<sequence>TAVPIKASAETFMVEVPEGNMEYAELRIGISRHQSLNVIPEVKLNGKKLAVNLEQSYDKQISNAQKEYTWGIRTIPVPLDLLENVNKVEVGFDDEGGVISSVIIKTGSSL</sequence>
<evidence type="ECO:0000259" key="1">
    <source>
        <dbReference type="Pfam" id="PF18040"/>
    </source>
</evidence>
<name>X1RCH0_9ZZZZ</name>
<feature type="non-terminal residue" evidence="2">
    <location>
        <position position="1"/>
    </location>
</feature>
<proteinExistence type="predicted"/>